<evidence type="ECO:0000259" key="12">
    <source>
        <dbReference type="PROSITE" id="PS51163"/>
    </source>
</evidence>
<dbReference type="InterPro" id="IPR006070">
    <property type="entry name" value="Sua5-like_dom"/>
</dbReference>
<evidence type="ECO:0000256" key="11">
    <source>
        <dbReference type="ARBA" id="ARBA00048366"/>
    </source>
</evidence>
<dbReference type="EMBL" id="PFAK01000058">
    <property type="protein sequence ID" value="PIR95982.1"/>
    <property type="molecule type" value="Genomic_DNA"/>
</dbReference>
<dbReference type="PANTHER" id="PTHR17490">
    <property type="entry name" value="SUA5"/>
    <property type="match status" value="1"/>
</dbReference>
<keyword evidence="8" id="KW-0547">Nucleotide-binding</keyword>
<evidence type="ECO:0000256" key="4">
    <source>
        <dbReference type="ARBA" id="ARBA00022490"/>
    </source>
</evidence>
<comment type="caution">
    <text evidence="13">The sequence shown here is derived from an EMBL/GenBank/DDBJ whole genome shotgun (WGS) entry which is preliminary data.</text>
</comment>
<dbReference type="Pfam" id="PF01300">
    <property type="entry name" value="Sua5_yciO_yrdC"/>
    <property type="match status" value="1"/>
</dbReference>
<name>A0A2H0VA53_9BACT</name>
<evidence type="ECO:0000256" key="3">
    <source>
        <dbReference type="ARBA" id="ARBA00012584"/>
    </source>
</evidence>
<dbReference type="NCBIfam" id="TIGR00057">
    <property type="entry name" value="L-threonylcarbamoyladenylate synthase"/>
    <property type="match status" value="1"/>
</dbReference>
<keyword evidence="4" id="KW-0963">Cytoplasm</keyword>
<accession>A0A2H0VA53</accession>
<comment type="subcellular location">
    <subcellularLocation>
        <location evidence="1">Cytoplasm</location>
    </subcellularLocation>
</comment>
<organism evidence="13 14">
    <name type="scientific">Candidatus Doudnabacteria bacterium CG10_big_fil_rev_8_21_14_0_10_42_18</name>
    <dbReference type="NCBI Taxonomy" id="1974552"/>
    <lineage>
        <taxon>Bacteria</taxon>
        <taxon>Candidatus Doudnaibacteriota</taxon>
    </lineage>
</organism>
<protein>
    <recommendedName>
        <fullName evidence="10">L-threonylcarbamoyladenylate synthase</fullName>
        <ecNumber evidence="3">2.7.7.87</ecNumber>
    </recommendedName>
    <alternativeName>
        <fullName evidence="10">L-threonylcarbamoyladenylate synthase</fullName>
    </alternativeName>
</protein>
<dbReference type="InterPro" id="IPR017945">
    <property type="entry name" value="DHBP_synth_RibB-like_a/b_dom"/>
</dbReference>
<keyword evidence="5" id="KW-0808">Transferase</keyword>
<keyword evidence="7" id="KW-0548">Nucleotidyltransferase</keyword>
<gene>
    <name evidence="13" type="ORF">COT92_03440</name>
</gene>
<evidence type="ECO:0000256" key="8">
    <source>
        <dbReference type="ARBA" id="ARBA00022741"/>
    </source>
</evidence>
<dbReference type="AlphaFoldDB" id="A0A2H0VA53"/>
<reference evidence="14" key="1">
    <citation type="submission" date="2017-09" db="EMBL/GenBank/DDBJ databases">
        <title>Depth-based differentiation of microbial function through sediment-hosted aquifers and enrichment of novel symbionts in the deep terrestrial subsurface.</title>
        <authorList>
            <person name="Probst A.J."/>
            <person name="Ladd B."/>
            <person name="Jarett J.K."/>
            <person name="Geller-Mcgrath D.E."/>
            <person name="Sieber C.M.K."/>
            <person name="Emerson J.B."/>
            <person name="Anantharaman K."/>
            <person name="Thomas B.C."/>
            <person name="Malmstrom R."/>
            <person name="Stieglmeier M."/>
            <person name="Klingl A."/>
            <person name="Woyke T."/>
            <person name="Ryan C.M."/>
            <person name="Banfield J.F."/>
        </authorList>
    </citation>
    <scope>NUCLEOTIDE SEQUENCE [LARGE SCALE GENOMIC DNA]</scope>
</reference>
<evidence type="ECO:0000256" key="5">
    <source>
        <dbReference type="ARBA" id="ARBA00022679"/>
    </source>
</evidence>
<evidence type="ECO:0000256" key="2">
    <source>
        <dbReference type="ARBA" id="ARBA00007663"/>
    </source>
</evidence>
<dbReference type="EC" id="2.7.7.87" evidence="3"/>
<sequence length="218" mass="24147">MLVINYETKNHNKIINFCLRALKQEKVVACPTDTSYGLAVDAANVKAIKKLYQVKERLSRQPVHVIVPSIVCAKKIVEWNKIADRLAKKFWPGPLTIILELRVKGKGLRLLSAGTGTLGLRMPKNRISLDLARQLGSPITTTSANPPKSKGGYDSYSAGDIIKQFINKKYQPDIIINAGKLQKLKPSTMVEVNGDDIQILRSGPATKNQIIKTLTAFR</sequence>
<comment type="similarity">
    <text evidence="2">Belongs to the SUA5 family.</text>
</comment>
<dbReference type="GO" id="GO:0005737">
    <property type="term" value="C:cytoplasm"/>
    <property type="evidence" value="ECO:0007669"/>
    <property type="project" value="UniProtKB-SubCell"/>
</dbReference>
<dbReference type="PROSITE" id="PS51163">
    <property type="entry name" value="YRDC"/>
    <property type="match status" value="1"/>
</dbReference>
<evidence type="ECO:0000256" key="9">
    <source>
        <dbReference type="ARBA" id="ARBA00022840"/>
    </source>
</evidence>
<dbReference type="GO" id="GO:0008033">
    <property type="term" value="P:tRNA processing"/>
    <property type="evidence" value="ECO:0007669"/>
    <property type="project" value="UniProtKB-KW"/>
</dbReference>
<evidence type="ECO:0000256" key="10">
    <source>
        <dbReference type="ARBA" id="ARBA00029774"/>
    </source>
</evidence>
<feature type="domain" description="YrdC-like" evidence="12">
    <location>
        <begin position="12"/>
        <end position="205"/>
    </location>
</feature>
<dbReference type="PANTHER" id="PTHR17490:SF16">
    <property type="entry name" value="THREONYLCARBAMOYL-AMP SYNTHASE"/>
    <property type="match status" value="1"/>
</dbReference>
<dbReference type="GO" id="GO:0000049">
    <property type="term" value="F:tRNA binding"/>
    <property type="evidence" value="ECO:0007669"/>
    <property type="project" value="TreeGrafter"/>
</dbReference>
<keyword evidence="6" id="KW-0819">tRNA processing</keyword>
<dbReference type="GO" id="GO:0005524">
    <property type="term" value="F:ATP binding"/>
    <property type="evidence" value="ECO:0007669"/>
    <property type="project" value="UniProtKB-KW"/>
</dbReference>
<dbReference type="GO" id="GO:0006450">
    <property type="term" value="P:regulation of translational fidelity"/>
    <property type="evidence" value="ECO:0007669"/>
    <property type="project" value="TreeGrafter"/>
</dbReference>
<evidence type="ECO:0000313" key="13">
    <source>
        <dbReference type="EMBL" id="PIR95982.1"/>
    </source>
</evidence>
<evidence type="ECO:0000256" key="1">
    <source>
        <dbReference type="ARBA" id="ARBA00004496"/>
    </source>
</evidence>
<dbReference type="Proteomes" id="UP000230922">
    <property type="component" value="Unassembled WGS sequence"/>
</dbReference>
<evidence type="ECO:0000256" key="6">
    <source>
        <dbReference type="ARBA" id="ARBA00022694"/>
    </source>
</evidence>
<dbReference type="InterPro" id="IPR050156">
    <property type="entry name" value="TC-AMP_synthase_SUA5"/>
</dbReference>
<evidence type="ECO:0000256" key="7">
    <source>
        <dbReference type="ARBA" id="ARBA00022695"/>
    </source>
</evidence>
<dbReference type="SUPFAM" id="SSF55821">
    <property type="entry name" value="YrdC/RibB"/>
    <property type="match status" value="1"/>
</dbReference>
<dbReference type="GO" id="GO:0003725">
    <property type="term" value="F:double-stranded RNA binding"/>
    <property type="evidence" value="ECO:0007669"/>
    <property type="project" value="InterPro"/>
</dbReference>
<proteinExistence type="inferred from homology"/>
<comment type="catalytic activity">
    <reaction evidence="11">
        <text>L-threonine + hydrogencarbonate + ATP = L-threonylcarbamoyladenylate + diphosphate + H2O</text>
        <dbReference type="Rhea" id="RHEA:36407"/>
        <dbReference type="ChEBI" id="CHEBI:15377"/>
        <dbReference type="ChEBI" id="CHEBI:17544"/>
        <dbReference type="ChEBI" id="CHEBI:30616"/>
        <dbReference type="ChEBI" id="CHEBI:33019"/>
        <dbReference type="ChEBI" id="CHEBI:57926"/>
        <dbReference type="ChEBI" id="CHEBI:73682"/>
        <dbReference type="EC" id="2.7.7.87"/>
    </reaction>
</comment>
<keyword evidence="9" id="KW-0067">ATP-binding</keyword>
<dbReference type="GO" id="GO:0061710">
    <property type="term" value="F:L-threonylcarbamoyladenylate synthase"/>
    <property type="evidence" value="ECO:0007669"/>
    <property type="project" value="UniProtKB-EC"/>
</dbReference>
<dbReference type="Gene3D" id="3.90.870.10">
    <property type="entry name" value="DHBP synthase"/>
    <property type="match status" value="1"/>
</dbReference>
<evidence type="ECO:0000313" key="14">
    <source>
        <dbReference type="Proteomes" id="UP000230922"/>
    </source>
</evidence>